<dbReference type="AlphaFoldDB" id="A0A8J3IQT4"/>
<dbReference type="Pfam" id="PF13194">
    <property type="entry name" value="DUF4010"/>
    <property type="match status" value="1"/>
</dbReference>
<dbReference type="InterPro" id="IPR049177">
    <property type="entry name" value="MgtC_SapB_SrpB_YhiD_N"/>
</dbReference>
<feature type="domain" description="DUF4010" evidence="9">
    <location>
        <begin position="174"/>
        <end position="393"/>
    </location>
</feature>
<dbReference type="InterPro" id="IPR003416">
    <property type="entry name" value="MgtC/SapB/SrpB/YhiD_fam"/>
</dbReference>
<evidence type="ECO:0000259" key="8">
    <source>
        <dbReference type="Pfam" id="PF02308"/>
    </source>
</evidence>
<evidence type="ECO:0000256" key="4">
    <source>
        <dbReference type="ARBA" id="ARBA00022692"/>
    </source>
</evidence>
<dbReference type="PANTHER" id="PTHR39084">
    <property type="entry name" value="MEMBRANE PROTEIN-RELATED"/>
    <property type="match status" value="1"/>
</dbReference>
<feature type="transmembrane region" description="Helical" evidence="7">
    <location>
        <begin position="313"/>
        <end position="330"/>
    </location>
</feature>
<feature type="transmembrane region" description="Helical" evidence="7">
    <location>
        <begin position="255"/>
        <end position="281"/>
    </location>
</feature>
<evidence type="ECO:0000313" key="11">
    <source>
        <dbReference type="Proteomes" id="UP000597444"/>
    </source>
</evidence>
<keyword evidence="11" id="KW-1185">Reference proteome</keyword>
<organism evidence="10 11">
    <name type="scientific">Reticulibacter mediterranei</name>
    <dbReference type="NCBI Taxonomy" id="2778369"/>
    <lineage>
        <taxon>Bacteria</taxon>
        <taxon>Bacillati</taxon>
        <taxon>Chloroflexota</taxon>
        <taxon>Ktedonobacteria</taxon>
        <taxon>Ktedonobacterales</taxon>
        <taxon>Reticulibacteraceae</taxon>
        <taxon>Reticulibacter</taxon>
    </lineage>
</organism>
<dbReference type="RefSeq" id="WP_220205322.1">
    <property type="nucleotide sequence ID" value="NZ_BNJK01000001.1"/>
</dbReference>
<feature type="transmembrane region" description="Helical" evidence="7">
    <location>
        <begin position="55"/>
        <end position="75"/>
    </location>
</feature>
<gene>
    <name evidence="10" type="ORF">KSF_046540</name>
</gene>
<feature type="transmembrane region" description="Helical" evidence="7">
    <location>
        <begin position="131"/>
        <end position="152"/>
    </location>
</feature>
<dbReference type="Pfam" id="PF02308">
    <property type="entry name" value="MgtC"/>
    <property type="match status" value="1"/>
</dbReference>
<keyword evidence="4 7" id="KW-0812">Transmembrane</keyword>
<accession>A0A8J3IQT4</accession>
<comment type="subcellular location">
    <subcellularLocation>
        <location evidence="1">Cell membrane</location>
        <topology evidence="1">Multi-pass membrane protein</topology>
    </subcellularLocation>
</comment>
<evidence type="ECO:0000256" key="7">
    <source>
        <dbReference type="SAM" id="Phobius"/>
    </source>
</evidence>
<feature type="transmembrane region" description="Helical" evidence="7">
    <location>
        <begin position="193"/>
        <end position="214"/>
    </location>
</feature>
<proteinExistence type="inferred from homology"/>
<feature type="transmembrane region" description="Helical" evidence="7">
    <location>
        <begin position="336"/>
        <end position="359"/>
    </location>
</feature>
<evidence type="ECO:0000256" key="2">
    <source>
        <dbReference type="ARBA" id="ARBA00009298"/>
    </source>
</evidence>
<evidence type="ECO:0000256" key="6">
    <source>
        <dbReference type="ARBA" id="ARBA00023136"/>
    </source>
</evidence>
<feature type="transmembrane region" description="Helical" evidence="7">
    <location>
        <begin position="371"/>
        <end position="392"/>
    </location>
</feature>
<dbReference type="PRINTS" id="PR01837">
    <property type="entry name" value="MGTCSAPBPROT"/>
</dbReference>
<feature type="transmembrane region" description="Helical" evidence="7">
    <location>
        <begin position="32"/>
        <end position="50"/>
    </location>
</feature>
<sequence length="427" mass="45939">MDPPFLLVAKVAASVCVGLLVGLERTWAHKEAGIRSFAIATLLGTLCWLVSPTLAYVQVGIILMIVILVNVYGIWSQRSPEVTTSLALAATNVVGMVIGAGNFFLAFVCALVVTALLSWKEEFITFSSKLTVAEIRSTLLLGFITVVVYPLLPDRFIDPWRLLNPRSIWLTVMIVSALSFINYALLRQFGARGIRYSALLGGLVNSAATVALLGEEAKDDPGTLTTAPTNVILSDLAMILRNWVLVVLFSFPRGIQASIGTVIVLVPMMLAAGVVVLFAIWRSRRSEQRAPQQLEQEAPQKQRLKSPLEMRSVLGFGMLFFSLTVISGVAQRLFGAIGFLAIAVVGALASAASSSVLVGQQLNRGQIAGSSAAIAMFLATLVGLLENFVIFWFVTRKPGPSLQILWPTIPIVLVGLLSVVGVAIFGW</sequence>
<keyword evidence="6 7" id="KW-0472">Membrane</keyword>
<dbReference type="EMBL" id="BNJK01000001">
    <property type="protein sequence ID" value="GHO94606.1"/>
    <property type="molecule type" value="Genomic_DNA"/>
</dbReference>
<dbReference type="Proteomes" id="UP000597444">
    <property type="component" value="Unassembled WGS sequence"/>
</dbReference>
<evidence type="ECO:0000313" key="10">
    <source>
        <dbReference type="EMBL" id="GHO94606.1"/>
    </source>
</evidence>
<comment type="similarity">
    <text evidence="2">Belongs to the MgtC/SapB family.</text>
</comment>
<protein>
    <recommendedName>
        <fullName evidence="12">DUF4010 domain-containing protein</fullName>
    </recommendedName>
</protein>
<evidence type="ECO:0000256" key="1">
    <source>
        <dbReference type="ARBA" id="ARBA00004651"/>
    </source>
</evidence>
<dbReference type="PANTHER" id="PTHR39084:SF1">
    <property type="entry name" value="DUF4010 DOMAIN-CONTAINING PROTEIN"/>
    <property type="match status" value="1"/>
</dbReference>
<evidence type="ECO:0000259" key="9">
    <source>
        <dbReference type="Pfam" id="PF13194"/>
    </source>
</evidence>
<feature type="transmembrane region" description="Helical" evidence="7">
    <location>
        <begin position="404"/>
        <end position="425"/>
    </location>
</feature>
<reference evidence="10" key="1">
    <citation type="submission" date="2020-10" db="EMBL/GenBank/DDBJ databases">
        <title>Taxonomic study of unclassified bacteria belonging to the class Ktedonobacteria.</title>
        <authorList>
            <person name="Yabe S."/>
            <person name="Wang C.M."/>
            <person name="Zheng Y."/>
            <person name="Sakai Y."/>
            <person name="Cavaletti L."/>
            <person name="Monciardini P."/>
            <person name="Donadio S."/>
        </authorList>
    </citation>
    <scope>NUCLEOTIDE SEQUENCE</scope>
    <source>
        <strain evidence="10">ID150040</strain>
    </source>
</reference>
<dbReference type="InterPro" id="IPR025105">
    <property type="entry name" value="DUF4010"/>
</dbReference>
<name>A0A8J3IQT4_9CHLR</name>
<keyword evidence="3" id="KW-1003">Cell membrane</keyword>
<feature type="transmembrane region" description="Helical" evidence="7">
    <location>
        <begin position="95"/>
        <end position="119"/>
    </location>
</feature>
<dbReference type="GO" id="GO:0005886">
    <property type="term" value="C:plasma membrane"/>
    <property type="evidence" value="ECO:0007669"/>
    <property type="project" value="UniProtKB-SubCell"/>
</dbReference>
<evidence type="ECO:0008006" key="12">
    <source>
        <dbReference type="Google" id="ProtNLM"/>
    </source>
</evidence>
<comment type="caution">
    <text evidence="10">The sequence shown here is derived from an EMBL/GenBank/DDBJ whole genome shotgun (WGS) entry which is preliminary data.</text>
</comment>
<keyword evidence="5 7" id="KW-1133">Transmembrane helix</keyword>
<feature type="domain" description="MgtC/SapB/SrpB/YhiD N-terminal" evidence="8">
    <location>
        <begin position="13"/>
        <end position="123"/>
    </location>
</feature>
<feature type="transmembrane region" description="Helical" evidence="7">
    <location>
        <begin position="167"/>
        <end position="186"/>
    </location>
</feature>
<evidence type="ECO:0000256" key="5">
    <source>
        <dbReference type="ARBA" id="ARBA00022989"/>
    </source>
</evidence>
<evidence type="ECO:0000256" key="3">
    <source>
        <dbReference type="ARBA" id="ARBA00022475"/>
    </source>
</evidence>